<evidence type="ECO:0000256" key="3">
    <source>
        <dbReference type="ARBA" id="ARBA00022692"/>
    </source>
</evidence>
<protein>
    <recommendedName>
        <fullName evidence="13">Cadherin domain-containing protein</fullName>
    </recommendedName>
</protein>
<name>A0A3B5A9H7_9TELE</name>
<evidence type="ECO:0000256" key="8">
    <source>
        <dbReference type="ARBA" id="ARBA00022989"/>
    </source>
</evidence>
<evidence type="ECO:0000259" key="13">
    <source>
        <dbReference type="PROSITE" id="PS50268"/>
    </source>
</evidence>
<dbReference type="Ensembl" id="ENSSPAT00000014811.1">
    <property type="protein sequence ID" value="ENSSPAP00000014569.1"/>
    <property type="gene ID" value="ENSSPAG00000011012.1"/>
</dbReference>
<dbReference type="FunFam" id="2.60.40.60:FF:000007">
    <property type="entry name" value="Protocadherin alpha 2"/>
    <property type="match status" value="1"/>
</dbReference>
<feature type="signal peptide" evidence="12">
    <location>
        <begin position="1"/>
        <end position="23"/>
    </location>
</feature>
<dbReference type="GeneTree" id="ENSGT00940000164173"/>
<keyword evidence="5" id="KW-0677">Repeat</keyword>
<keyword evidence="6 11" id="KW-0106">Calcium</keyword>
<dbReference type="AlphaFoldDB" id="A0A3B5A9H7"/>
<feature type="domain" description="Cadherin" evidence="13">
    <location>
        <begin position="21"/>
        <end position="127"/>
    </location>
</feature>
<feature type="domain" description="Cadherin" evidence="13">
    <location>
        <begin position="128"/>
        <end position="236"/>
    </location>
</feature>
<dbReference type="Gene3D" id="2.60.40.60">
    <property type="entry name" value="Cadherins"/>
    <property type="match status" value="2"/>
</dbReference>
<keyword evidence="2" id="KW-1003">Cell membrane</keyword>
<dbReference type="PRINTS" id="PR00205">
    <property type="entry name" value="CADHERIN"/>
</dbReference>
<proteinExistence type="predicted"/>
<dbReference type="InterPro" id="IPR013164">
    <property type="entry name" value="Cadherin_N"/>
</dbReference>
<keyword evidence="9" id="KW-0472">Membrane</keyword>
<keyword evidence="7" id="KW-0130">Cell adhesion</keyword>
<evidence type="ECO:0000256" key="5">
    <source>
        <dbReference type="ARBA" id="ARBA00022737"/>
    </source>
</evidence>
<keyword evidence="10" id="KW-0325">Glycoprotein</keyword>
<dbReference type="GO" id="GO:0009653">
    <property type="term" value="P:anatomical structure morphogenesis"/>
    <property type="evidence" value="ECO:0007669"/>
    <property type="project" value="UniProtKB-ARBA"/>
</dbReference>
<keyword evidence="4 12" id="KW-0732">Signal</keyword>
<evidence type="ECO:0000256" key="4">
    <source>
        <dbReference type="ARBA" id="ARBA00022729"/>
    </source>
</evidence>
<evidence type="ECO:0000256" key="2">
    <source>
        <dbReference type="ARBA" id="ARBA00022475"/>
    </source>
</evidence>
<dbReference type="GO" id="GO:0005886">
    <property type="term" value="C:plasma membrane"/>
    <property type="evidence" value="ECO:0007669"/>
    <property type="project" value="UniProtKB-SubCell"/>
</dbReference>
<dbReference type="STRING" id="144197.ENSSPAP00000014569"/>
<feature type="chain" id="PRO_5017476666" description="Cadherin domain-containing protein" evidence="12">
    <location>
        <begin position="24"/>
        <end position="254"/>
    </location>
</feature>
<organism evidence="14">
    <name type="scientific">Stegastes partitus</name>
    <name type="common">bicolor damselfish</name>
    <dbReference type="NCBI Taxonomy" id="144197"/>
    <lineage>
        <taxon>Eukaryota</taxon>
        <taxon>Metazoa</taxon>
        <taxon>Chordata</taxon>
        <taxon>Craniata</taxon>
        <taxon>Vertebrata</taxon>
        <taxon>Euteleostomi</taxon>
        <taxon>Actinopterygii</taxon>
        <taxon>Neopterygii</taxon>
        <taxon>Teleostei</taxon>
        <taxon>Neoteleostei</taxon>
        <taxon>Acanthomorphata</taxon>
        <taxon>Ovalentaria</taxon>
        <taxon>Pomacentridae</taxon>
        <taxon>Stegastes</taxon>
    </lineage>
</organism>
<dbReference type="InterPro" id="IPR050174">
    <property type="entry name" value="Protocadherin/Cadherin-CA"/>
</dbReference>
<dbReference type="InterPro" id="IPR002126">
    <property type="entry name" value="Cadherin-like_dom"/>
</dbReference>
<accession>A0A3B5A9H7</accession>
<dbReference type="SMART" id="SM00112">
    <property type="entry name" value="CA"/>
    <property type="match status" value="2"/>
</dbReference>
<dbReference type="PANTHER" id="PTHR24028">
    <property type="entry name" value="CADHERIN-87A"/>
    <property type="match status" value="1"/>
</dbReference>
<dbReference type="PROSITE" id="PS00232">
    <property type="entry name" value="CADHERIN_1"/>
    <property type="match status" value="1"/>
</dbReference>
<dbReference type="Pfam" id="PF00028">
    <property type="entry name" value="Cadherin"/>
    <property type="match status" value="1"/>
</dbReference>
<evidence type="ECO:0000256" key="10">
    <source>
        <dbReference type="ARBA" id="ARBA00023180"/>
    </source>
</evidence>
<dbReference type="InterPro" id="IPR015919">
    <property type="entry name" value="Cadherin-like_sf"/>
</dbReference>
<dbReference type="InterPro" id="IPR020894">
    <property type="entry name" value="Cadherin_CS"/>
</dbReference>
<evidence type="ECO:0000313" key="14">
    <source>
        <dbReference type="Ensembl" id="ENSSPAP00000014569.1"/>
    </source>
</evidence>
<reference evidence="14" key="1">
    <citation type="submission" date="2023-09" db="UniProtKB">
        <authorList>
            <consortium name="Ensembl"/>
        </authorList>
    </citation>
    <scope>IDENTIFICATION</scope>
</reference>
<dbReference type="GO" id="GO:0007156">
    <property type="term" value="P:homophilic cell adhesion via plasma membrane adhesion molecules"/>
    <property type="evidence" value="ECO:0007669"/>
    <property type="project" value="InterPro"/>
</dbReference>
<evidence type="ECO:0000256" key="6">
    <source>
        <dbReference type="ARBA" id="ARBA00022837"/>
    </source>
</evidence>
<sequence length="254" mass="28140">MGNVEYAWIHIVALLCLCDWSASQLSYSISEEVNKGTVVGNIAKDLNLNVQEIETRDLRIVSSYSKKYFDANFKTGDLYVNERIDREELCPNTIKCTLNLEAILSNPMVLRRIEVAIVDLNDNTPTFVEKSFSLNISESSPTGEHFLLPLALDADTGSNSVKTYRLSPNEYFSLDVQSGGEHSASAELVVLKALDREKQAVIKLSLAAVDGGKPPNTGTVEINVNVLDVNDNTFLYKCVTLSESCKSFLIHRNI</sequence>
<comment type="subcellular location">
    <subcellularLocation>
        <location evidence="1">Cell membrane</location>
        <topology evidence="1">Single-pass type I membrane protein</topology>
    </subcellularLocation>
</comment>
<evidence type="ECO:0000256" key="1">
    <source>
        <dbReference type="ARBA" id="ARBA00004251"/>
    </source>
</evidence>
<dbReference type="CDD" id="cd11304">
    <property type="entry name" value="Cadherin_repeat"/>
    <property type="match status" value="2"/>
</dbReference>
<evidence type="ECO:0000256" key="12">
    <source>
        <dbReference type="SAM" id="SignalP"/>
    </source>
</evidence>
<dbReference type="GO" id="GO:0005509">
    <property type="term" value="F:calcium ion binding"/>
    <property type="evidence" value="ECO:0007669"/>
    <property type="project" value="UniProtKB-UniRule"/>
</dbReference>
<evidence type="ECO:0000256" key="11">
    <source>
        <dbReference type="PROSITE-ProRule" id="PRU00043"/>
    </source>
</evidence>
<dbReference type="SUPFAM" id="SSF49313">
    <property type="entry name" value="Cadherin-like"/>
    <property type="match status" value="2"/>
</dbReference>
<dbReference type="Pfam" id="PF08266">
    <property type="entry name" value="Cadherin_2"/>
    <property type="match status" value="1"/>
</dbReference>
<keyword evidence="8" id="KW-1133">Transmembrane helix</keyword>
<dbReference type="PROSITE" id="PS50268">
    <property type="entry name" value="CADHERIN_2"/>
    <property type="match status" value="2"/>
</dbReference>
<evidence type="ECO:0000256" key="7">
    <source>
        <dbReference type="ARBA" id="ARBA00022889"/>
    </source>
</evidence>
<evidence type="ECO:0000256" key="9">
    <source>
        <dbReference type="ARBA" id="ARBA00023136"/>
    </source>
</evidence>
<dbReference type="PANTHER" id="PTHR24028:SF287">
    <property type="entry name" value="CADHERIN-RELATED NEURONAL RECEPTOR VARIABLE 1-RELATED"/>
    <property type="match status" value="1"/>
</dbReference>
<dbReference type="FunFam" id="2.60.40.60:FF:000006">
    <property type="entry name" value="Protocadherin alpha 2"/>
    <property type="match status" value="1"/>
</dbReference>
<keyword evidence="3" id="KW-0812">Transmembrane</keyword>